<dbReference type="SMART" id="SM01240">
    <property type="entry name" value="IMPDH"/>
    <property type="match status" value="1"/>
</dbReference>
<evidence type="ECO:0000259" key="8">
    <source>
        <dbReference type="Pfam" id="PF00478"/>
    </source>
</evidence>
<dbReference type="PANTHER" id="PTHR43170">
    <property type="entry name" value="GMP REDUCTASE"/>
    <property type="match status" value="1"/>
</dbReference>
<dbReference type="InterPro" id="IPR001093">
    <property type="entry name" value="IMP_DH_GMPRt"/>
</dbReference>
<comment type="similarity">
    <text evidence="7">Belongs to the IMPDH/GMPR family. GuaC type 1 subfamily.</text>
</comment>
<feature type="binding site" evidence="7">
    <location>
        <begin position="213"/>
        <end position="236"/>
    </location>
    <ligand>
        <name>NADP(+)</name>
        <dbReference type="ChEBI" id="CHEBI:58349"/>
    </ligand>
</feature>
<evidence type="ECO:0000256" key="2">
    <source>
        <dbReference type="ARBA" id="ARBA00022857"/>
    </source>
</evidence>
<dbReference type="RefSeq" id="WP_277864335.1">
    <property type="nucleotide sequence ID" value="NZ_JARRAG010000002.1"/>
</dbReference>
<gene>
    <name evidence="7" type="primary">guaC</name>
    <name evidence="9" type="ORF">PZE19_30245</name>
</gene>
<dbReference type="PIRSF" id="PIRSF000235">
    <property type="entry name" value="GMP_reductase"/>
    <property type="match status" value="1"/>
</dbReference>
<sequence length="343" mass="37242">MRIDNDPKLDFDDVLIRPKRSEAPSRASVELEREYRFLNGGGVWKGVPIVAANMDTVGTFAMSEAIGPPMLTCLHKYYPEDALVDFFREEAHSDSTFFTIGLNDAEFDKLVAVKKKADVRMVCVDAANGYTKFFVERVKRVRDAFPTMTILAGNVATPDMVQELLISGAADVVKIGIGPGSVCTTRRTTGVGYPQLSAIIECADAAHGLRGHVCADGGCRFPGDVVKAFAAGADFVMLGGMLAGHDECEGEWVMDEGRRVALRFYGMSSQEALDKYAGGRRDYRACEGRAVSVPYKGPVLDTMQEVTGGIRSACAYVGATRLKDLSKCTTFVICQRPHGSMFA</sequence>
<evidence type="ECO:0000256" key="7">
    <source>
        <dbReference type="HAMAP-Rule" id="MF_00596"/>
    </source>
</evidence>
<evidence type="ECO:0000256" key="6">
    <source>
        <dbReference type="ARBA" id="ARBA00048616"/>
    </source>
</evidence>
<keyword evidence="2 7" id="KW-0521">NADP</keyword>
<protein>
    <recommendedName>
        <fullName evidence="7">GMP reductase</fullName>
        <ecNumber evidence="7">1.7.1.7</ecNumber>
    </recommendedName>
    <alternativeName>
        <fullName evidence="7">Guanosine 5'-monophosphate oxidoreductase</fullName>
        <shortName evidence="7">Guanosine monophosphate reductase</shortName>
    </alternativeName>
</protein>
<evidence type="ECO:0000313" key="10">
    <source>
        <dbReference type="Proteomes" id="UP001216907"/>
    </source>
</evidence>
<dbReference type="InterPro" id="IPR050139">
    <property type="entry name" value="GMP_reductase"/>
</dbReference>
<dbReference type="InterPro" id="IPR005993">
    <property type="entry name" value="GMPR"/>
</dbReference>
<evidence type="ECO:0000256" key="5">
    <source>
        <dbReference type="ARBA" id="ARBA00037691"/>
    </source>
</evidence>
<feature type="binding site" evidence="7">
    <location>
        <position position="178"/>
    </location>
    <ligand>
        <name>K(+)</name>
        <dbReference type="ChEBI" id="CHEBI:29103"/>
    </ligand>
</feature>
<proteinExistence type="inferred from homology"/>
<dbReference type="PANTHER" id="PTHR43170:SF5">
    <property type="entry name" value="GMP REDUCTASE"/>
    <property type="match status" value="1"/>
</dbReference>
<accession>A0ABT6FKG3</accession>
<keyword evidence="1 7" id="KW-0479">Metal-binding</keyword>
<dbReference type="CDD" id="cd00381">
    <property type="entry name" value="IMPDH"/>
    <property type="match status" value="1"/>
</dbReference>
<keyword evidence="3 7" id="KW-0630">Potassium</keyword>
<dbReference type="Pfam" id="PF00478">
    <property type="entry name" value="IMPDH"/>
    <property type="match status" value="1"/>
</dbReference>
<comment type="caution">
    <text evidence="7">Lacks conserved residue(s) required for the propagation of feature annotation.</text>
</comment>
<dbReference type="EMBL" id="JARRAG010000002">
    <property type="protein sequence ID" value="MDG3008067.1"/>
    <property type="molecule type" value="Genomic_DNA"/>
</dbReference>
<keyword evidence="10" id="KW-1185">Reference proteome</keyword>
<keyword evidence="4 7" id="KW-0560">Oxidoreductase</keyword>
<dbReference type="GO" id="GO:0003920">
    <property type="term" value="F:GMP reductase activity"/>
    <property type="evidence" value="ECO:0007669"/>
    <property type="project" value="UniProtKB-EC"/>
</dbReference>
<feature type="binding site" evidence="7">
    <location>
        <position position="180"/>
    </location>
    <ligand>
        <name>K(+)</name>
        <dbReference type="ChEBI" id="CHEBI:29103"/>
    </ligand>
</feature>
<comment type="catalytic activity">
    <reaction evidence="6 7">
        <text>IMP + NH4(+) + NADP(+) = GMP + NADPH + 2 H(+)</text>
        <dbReference type="Rhea" id="RHEA:17185"/>
        <dbReference type="ChEBI" id="CHEBI:15378"/>
        <dbReference type="ChEBI" id="CHEBI:28938"/>
        <dbReference type="ChEBI" id="CHEBI:57783"/>
        <dbReference type="ChEBI" id="CHEBI:58053"/>
        <dbReference type="ChEBI" id="CHEBI:58115"/>
        <dbReference type="ChEBI" id="CHEBI:58349"/>
        <dbReference type="EC" id="1.7.1.7"/>
    </reaction>
</comment>
<evidence type="ECO:0000313" key="9">
    <source>
        <dbReference type="EMBL" id="MDG3008067.1"/>
    </source>
</evidence>
<dbReference type="HAMAP" id="MF_00596">
    <property type="entry name" value="GMP_reduct_type1"/>
    <property type="match status" value="1"/>
</dbReference>
<feature type="active site" description="Thioimidate intermediate" evidence="7">
    <location>
        <position position="183"/>
    </location>
</feature>
<comment type="caution">
    <text evidence="9">The sequence shown here is derived from an EMBL/GenBank/DDBJ whole genome shotgun (WGS) entry which is preliminary data.</text>
</comment>
<dbReference type="Proteomes" id="UP001216907">
    <property type="component" value="Unassembled WGS sequence"/>
</dbReference>
<dbReference type="InterPro" id="IPR013785">
    <property type="entry name" value="Aldolase_TIM"/>
</dbReference>
<dbReference type="InterPro" id="IPR015875">
    <property type="entry name" value="IMP_DH/GMP_Rdtase_CS"/>
</dbReference>
<dbReference type="PROSITE" id="PS00487">
    <property type="entry name" value="IMP_DH_GMP_RED"/>
    <property type="match status" value="1"/>
</dbReference>
<comment type="function">
    <text evidence="5 7">Catalyzes the irreversible NADPH-dependent deamination of GMP to IMP. It functions in the conversion of nucleobase, nucleoside and nucleotide derivatives of G to A nucleotides, and in maintaining the intracellular balance of A and G nucleotides.</text>
</comment>
<dbReference type="Gene3D" id="3.20.20.70">
    <property type="entry name" value="Aldolase class I"/>
    <property type="match status" value="1"/>
</dbReference>
<reference evidence="9 10" key="1">
    <citation type="submission" date="2023-03" db="EMBL/GenBank/DDBJ databases">
        <title>Paludisphaera mucosa sp. nov. a novel planctomycete from northern fen.</title>
        <authorList>
            <person name="Ivanova A."/>
        </authorList>
    </citation>
    <scope>NUCLEOTIDE SEQUENCE [LARGE SCALE GENOMIC DNA]</scope>
    <source>
        <strain evidence="9 10">Pla2</strain>
    </source>
</reference>
<name>A0ABT6FKG3_9BACT</name>
<dbReference type="NCBIfam" id="NF003470">
    <property type="entry name" value="PRK05096.1"/>
    <property type="match status" value="1"/>
</dbReference>
<evidence type="ECO:0000256" key="1">
    <source>
        <dbReference type="ARBA" id="ARBA00022723"/>
    </source>
</evidence>
<feature type="domain" description="IMP dehydrogenase/GMP reductase" evidence="8">
    <location>
        <begin position="9"/>
        <end position="332"/>
    </location>
</feature>
<comment type="subunit">
    <text evidence="7">Homotetramer.</text>
</comment>
<evidence type="ECO:0000256" key="3">
    <source>
        <dbReference type="ARBA" id="ARBA00022958"/>
    </source>
</evidence>
<evidence type="ECO:0000256" key="4">
    <source>
        <dbReference type="ARBA" id="ARBA00023002"/>
    </source>
</evidence>
<dbReference type="EC" id="1.7.1.7" evidence="7"/>
<organism evidence="9 10">
    <name type="scientific">Paludisphaera mucosa</name>
    <dbReference type="NCBI Taxonomy" id="3030827"/>
    <lineage>
        <taxon>Bacteria</taxon>
        <taxon>Pseudomonadati</taxon>
        <taxon>Planctomycetota</taxon>
        <taxon>Planctomycetia</taxon>
        <taxon>Isosphaerales</taxon>
        <taxon>Isosphaeraceae</taxon>
        <taxon>Paludisphaera</taxon>
    </lineage>
</organism>
<dbReference type="SUPFAM" id="SSF51412">
    <property type="entry name" value="Inosine monophosphate dehydrogenase (IMPDH)"/>
    <property type="match status" value="1"/>
</dbReference>